<sequence length="224" mass="25297">MFMADRLYMHNIQGWMHGFESYFYLIPVMTCGPGCPSGSQAWRIHDHNGPNQSAMGDILRYLFLSCALACALFIQPATAQTPPSQVISTLFADKLTMMDLGLIRAERAMQHEIDSLPDSYDSDMMPVADFDPRRNSILVGIWYQNHDSFTRPQCDKLLDTVRKSFGNQPTTIIASWFRHHGYTSLRDAGQFYTGLRNIIWLVVTDGSRACSYSMANGQTTTNGF</sequence>
<dbReference type="EMBL" id="AP012159">
    <property type="protein sequence ID" value="BAK83892.1"/>
    <property type="molecule type" value="Genomic_DNA"/>
</dbReference>
<evidence type="ECO:0000313" key="2">
    <source>
        <dbReference type="Proteomes" id="UP000009044"/>
    </source>
</evidence>
<gene>
    <name evidence="1" type="ordered locus">GLX_14800</name>
</gene>
<reference evidence="2" key="1">
    <citation type="journal article" date="2011" name="J. Bacteriol.">
        <title>Complete genome sequence of NBRC 3288, a unique cellulose-nonproducing strain of Gluconacetobacter xylinus isolated from vinegar.</title>
        <authorList>
            <person name="Ogino H."/>
            <person name="Azuma Y."/>
            <person name="Hosoyama A."/>
            <person name="Nakazawa H."/>
            <person name="Matsutani M."/>
            <person name="Hasegawa A."/>
            <person name="Otsuyama K."/>
            <person name="Matsushita K."/>
            <person name="Fujita N."/>
            <person name="Shirai M."/>
        </authorList>
    </citation>
    <scope>NUCLEOTIDE SEQUENCE [LARGE SCALE GENOMIC DNA]</scope>
    <source>
        <strain evidence="2">NBRC 3288 / BCRC 11682 / LMG 1693</strain>
    </source>
</reference>
<dbReference type="KEGG" id="gxy:GLX_14800"/>
<proteinExistence type="predicted"/>
<accession>G2I6Z5</accession>
<dbReference type="Proteomes" id="UP000009044">
    <property type="component" value="Chromosome"/>
</dbReference>
<dbReference type="HOGENOM" id="CLU_1419810_0_0_5"/>
<organism evidence="1 2">
    <name type="scientific">Komagataeibacter medellinensis (strain NBRC 3288 / BCRC 11682 / LMG 1693 / Kondo 51)</name>
    <name type="common">Gluconacetobacter medellinensis</name>
    <dbReference type="NCBI Taxonomy" id="634177"/>
    <lineage>
        <taxon>Bacteria</taxon>
        <taxon>Pseudomonadati</taxon>
        <taxon>Pseudomonadota</taxon>
        <taxon>Alphaproteobacteria</taxon>
        <taxon>Acetobacterales</taxon>
        <taxon>Acetobacteraceae</taxon>
        <taxon>Komagataeibacter</taxon>
    </lineage>
</organism>
<dbReference type="AlphaFoldDB" id="G2I6Z5"/>
<name>G2I6Z5_KOMMN</name>
<protein>
    <submittedName>
        <fullName evidence="1">Uncharacterized protein</fullName>
    </submittedName>
</protein>
<dbReference type="PATRIC" id="fig|634177.7.peg.1695"/>
<evidence type="ECO:0000313" key="1">
    <source>
        <dbReference type="EMBL" id="BAK83892.1"/>
    </source>
</evidence>